<dbReference type="EMBL" id="JACXAI010000002">
    <property type="protein sequence ID" value="MBD1379089.1"/>
    <property type="molecule type" value="Genomic_DNA"/>
</dbReference>
<reference evidence="9" key="1">
    <citation type="submission" date="2020-09" db="EMBL/GenBank/DDBJ databases">
        <title>A novel bacterium of genus Bacillus, isolated from South China Sea.</title>
        <authorList>
            <person name="Huang H."/>
            <person name="Mo K."/>
            <person name="Hu Y."/>
        </authorList>
    </citation>
    <scope>NUCLEOTIDE SEQUENCE</scope>
    <source>
        <strain evidence="9">IB182487</strain>
    </source>
</reference>
<keyword evidence="4" id="KW-0347">Helicase</keyword>
<proteinExistence type="predicted"/>
<feature type="domain" description="PD-(D/E)XK endonuclease-like" evidence="8">
    <location>
        <begin position="6"/>
        <end position="263"/>
    </location>
</feature>
<dbReference type="InterPro" id="IPR011335">
    <property type="entry name" value="Restrct_endonuc-II-like"/>
</dbReference>
<comment type="caution">
    <text evidence="9">The sequence shown here is derived from an EMBL/GenBank/DDBJ whole genome shotgun (WGS) entry which is preliminary data.</text>
</comment>
<evidence type="ECO:0000256" key="3">
    <source>
        <dbReference type="ARBA" id="ARBA00022801"/>
    </source>
</evidence>
<sequence length="269" mass="31893">MEEEKYSFSRLETFHNCRRLYYHNYVQKNRSGDNIYSFLGTVTHELTQGMEQGHETNESATKKFIEAVDDAEMLDLPWMSENVKNKYVDCIVHFLENYKPTNNNTIRIEDYFEIDINGIILRGYIDLWYRIGMDIYVVDLKTSTKFAKKDLPKKSRQLLLYGIHLSEKYPDYNIILQFNMLKYVLRNGKLVERTKIDLFDEYEDGIVDVDYSEEAANEAKEYVTNTVKEINQIDTSNIGNWHMDNDPNKDFFCRNLCSYRETCLGMLNK</sequence>
<organism evidence="9 10">
    <name type="scientific">Metabacillus arenae</name>
    <dbReference type="NCBI Taxonomy" id="2771434"/>
    <lineage>
        <taxon>Bacteria</taxon>
        <taxon>Bacillati</taxon>
        <taxon>Bacillota</taxon>
        <taxon>Bacilli</taxon>
        <taxon>Bacillales</taxon>
        <taxon>Bacillaceae</taxon>
        <taxon>Metabacillus</taxon>
    </lineage>
</organism>
<dbReference type="GO" id="GO:0004386">
    <property type="term" value="F:helicase activity"/>
    <property type="evidence" value="ECO:0007669"/>
    <property type="project" value="UniProtKB-KW"/>
</dbReference>
<dbReference type="Proteomes" id="UP000626844">
    <property type="component" value="Unassembled WGS sequence"/>
</dbReference>
<dbReference type="GO" id="GO:0006281">
    <property type="term" value="P:DNA repair"/>
    <property type="evidence" value="ECO:0007669"/>
    <property type="project" value="UniProtKB-KW"/>
</dbReference>
<dbReference type="InterPro" id="IPR038726">
    <property type="entry name" value="PDDEXK_AddAB-type"/>
</dbReference>
<keyword evidence="3" id="KW-0378">Hydrolase</keyword>
<keyword evidence="10" id="KW-1185">Reference proteome</keyword>
<keyword evidence="6" id="KW-0238">DNA-binding</keyword>
<dbReference type="Gene3D" id="3.90.320.10">
    <property type="match status" value="1"/>
</dbReference>
<dbReference type="AlphaFoldDB" id="A0A926NCM5"/>
<dbReference type="SUPFAM" id="SSF52980">
    <property type="entry name" value="Restriction endonuclease-like"/>
    <property type="match status" value="1"/>
</dbReference>
<dbReference type="GO" id="GO:0016787">
    <property type="term" value="F:hydrolase activity"/>
    <property type="evidence" value="ECO:0007669"/>
    <property type="project" value="UniProtKB-KW"/>
</dbReference>
<dbReference type="GO" id="GO:0005524">
    <property type="term" value="F:ATP binding"/>
    <property type="evidence" value="ECO:0007669"/>
    <property type="project" value="UniProtKB-KW"/>
</dbReference>
<evidence type="ECO:0000313" key="10">
    <source>
        <dbReference type="Proteomes" id="UP000626844"/>
    </source>
</evidence>
<keyword evidence="7" id="KW-0234">DNA repair</keyword>
<dbReference type="GO" id="GO:0003677">
    <property type="term" value="F:DNA binding"/>
    <property type="evidence" value="ECO:0007669"/>
    <property type="project" value="UniProtKB-KW"/>
</dbReference>
<keyword evidence="5" id="KW-0067">ATP-binding</keyword>
<accession>A0A926NCM5</accession>
<evidence type="ECO:0000256" key="4">
    <source>
        <dbReference type="ARBA" id="ARBA00022806"/>
    </source>
</evidence>
<dbReference type="RefSeq" id="WP_191155393.1">
    <property type="nucleotide sequence ID" value="NZ_JACXAI010000002.1"/>
</dbReference>
<protein>
    <submittedName>
        <fullName evidence="9">PD-(D/E)XK nuclease family protein</fullName>
    </submittedName>
</protein>
<name>A0A926NCM5_9BACI</name>
<evidence type="ECO:0000259" key="8">
    <source>
        <dbReference type="Pfam" id="PF12705"/>
    </source>
</evidence>
<evidence type="ECO:0000256" key="5">
    <source>
        <dbReference type="ARBA" id="ARBA00022840"/>
    </source>
</evidence>
<evidence type="ECO:0000256" key="6">
    <source>
        <dbReference type="ARBA" id="ARBA00023125"/>
    </source>
</evidence>
<evidence type="ECO:0000256" key="7">
    <source>
        <dbReference type="ARBA" id="ARBA00023204"/>
    </source>
</evidence>
<keyword evidence="2" id="KW-0227">DNA damage</keyword>
<gene>
    <name evidence="9" type="ORF">IC621_02495</name>
</gene>
<evidence type="ECO:0000256" key="2">
    <source>
        <dbReference type="ARBA" id="ARBA00022763"/>
    </source>
</evidence>
<evidence type="ECO:0000313" key="9">
    <source>
        <dbReference type="EMBL" id="MBD1379089.1"/>
    </source>
</evidence>
<evidence type="ECO:0000256" key="1">
    <source>
        <dbReference type="ARBA" id="ARBA00022741"/>
    </source>
</evidence>
<dbReference type="Pfam" id="PF12705">
    <property type="entry name" value="PDDEXK_1"/>
    <property type="match status" value="1"/>
</dbReference>
<keyword evidence="1" id="KW-0547">Nucleotide-binding</keyword>
<dbReference type="InterPro" id="IPR011604">
    <property type="entry name" value="PDDEXK-like_dom_sf"/>
</dbReference>